<feature type="domain" description="Bacterial bifunctional deaminase-reductase C-terminal" evidence="1">
    <location>
        <begin position="89"/>
        <end position="165"/>
    </location>
</feature>
<dbReference type="EMBL" id="JBHSHP010000021">
    <property type="protein sequence ID" value="MFC4754743.1"/>
    <property type="molecule type" value="Genomic_DNA"/>
</dbReference>
<dbReference type="Pfam" id="PF01872">
    <property type="entry name" value="RibD_C"/>
    <property type="match status" value="1"/>
</dbReference>
<dbReference type="InterPro" id="IPR050765">
    <property type="entry name" value="Riboflavin_Biosynth_HTPR"/>
</dbReference>
<dbReference type="Proteomes" id="UP001595836">
    <property type="component" value="Unassembled WGS sequence"/>
</dbReference>
<evidence type="ECO:0000259" key="1">
    <source>
        <dbReference type="Pfam" id="PF01872"/>
    </source>
</evidence>
<organism evidence="2 3">
    <name type="scientific">Dietzia aurantiaca</name>
    <dbReference type="NCBI Taxonomy" id="983873"/>
    <lineage>
        <taxon>Bacteria</taxon>
        <taxon>Bacillati</taxon>
        <taxon>Actinomycetota</taxon>
        <taxon>Actinomycetes</taxon>
        <taxon>Mycobacteriales</taxon>
        <taxon>Dietziaceae</taxon>
        <taxon>Dietzia</taxon>
    </lineage>
</organism>
<evidence type="ECO:0000313" key="3">
    <source>
        <dbReference type="Proteomes" id="UP001595836"/>
    </source>
</evidence>
<dbReference type="Gene3D" id="3.40.430.10">
    <property type="entry name" value="Dihydrofolate Reductase, subunit A"/>
    <property type="match status" value="1"/>
</dbReference>
<accession>A0ABV9PSI5</accession>
<gene>
    <name evidence="2" type="ORF">ACFO7U_08120</name>
</gene>
<evidence type="ECO:0000313" key="2">
    <source>
        <dbReference type="EMBL" id="MFC4754743.1"/>
    </source>
</evidence>
<protein>
    <submittedName>
        <fullName evidence="2">Dihydrofolate reductase family protein</fullName>
    </submittedName>
</protein>
<dbReference type="PANTHER" id="PTHR38011">
    <property type="entry name" value="DIHYDROFOLATE REDUCTASE FAMILY PROTEIN (AFU_ORTHOLOGUE AFUA_8G06820)"/>
    <property type="match status" value="1"/>
</dbReference>
<reference evidence="3" key="1">
    <citation type="journal article" date="2019" name="Int. J. Syst. Evol. Microbiol.">
        <title>The Global Catalogue of Microorganisms (GCM) 10K type strain sequencing project: providing services to taxonomists for standard genome sequencing and annotation.</title>
        <authorList>
            <consortium name="The Broad Institute Genomics Platform"/>
            <consortium name="The Broad Institute Genome Sequencing Center for Infectious Disease"/>
            <person name="Wu L."/>
            <person name="Ma J."/>
        </authorList>
    </citation>
    <scope>NUCLEOTIDE SEQUENCE [LARGE SCALE GENOMIC DNA]</scope>
    <source>
        <strain evidence="3">JCM 11882</strain>
    </source>
</reference>
<name>A0ABV9PSI5_9ACTN</name>
<dbReference type="InterPro" id="IPR002734">
    <property type="entry name" value="RibDG_C"/>
</dbReference>
<dbReference type="InterPro" id="IPR024072">
    <property type="entry name" value="DHFR-like_dom_sf"/>
</dbReference>
<keyword evidence="3" id="KW-1185">Reference proteome</keyword>
<dbReference type="RefSeq" id="WP_344993936.1">
    <property type="nucleotide sequence ID" value="NZ_BAABCD010000022.1"/>
</dbReference>
<proteinExistence type="predicted"/>
<dbReference type="PANTHER" id="PTHR38011:SF11">
    <property type="entry name" value="2,5-DIAMINO-6-RIBOSYLAMINO-4(3H)-PYRIMIDINONE 5'-PHOSPHATE REDUCTASE"/>
    <property type="match status" value="1"/>
</dbReference>
<comment type="caution">
    <text evidence="2">The sequence shown here is derived from an EMBL/GenBank/DDBJ whole genome shotgun (WGS) entry which is preliminary data.</text>
</comment>
<dbReference type="SUPFAM" id="SSF53597">
    <property type="entry name" value="Dihydrofolate reductase-like"/>
    <property type="match status" value="1"/>
</dbReference>
<sequence length="198" mass="21599">MRKLIYYVAVTLDGYIADPDGAFDFFPLEGDHGPWIVENYPESVPGHFREQLGLAETPPRVFDTVLMGRATHQVAVDEGLSSGYPHLRQYVFTSRPDDLPTQEGLTITPEDPVAVVRRLKAEQSGLDIWLCGGGALASTLIDEIDELRLKINPLVLGDGIPLIGAAAAKPGASAMPLARRMSREFESGVTYAEYVRSA</sequence>